<evidence type="ECO:0000256" key="9">
    <source>
        <dbReference type="ARBA" id="ARBA00023204"/>
    </source>
</evidence>
<dbReference type="GO" id="GO:0003677">
    <property type="term" value="F:DNA binding"/>
    <property type="evidence" value="ECO:0007669"/>
    <property type="project" value="UniProtKB-UniRule"/>
</dbReference>
<keyword evidence="4 10" id="KW-0378">Hydrolase</keyword>
<evidence type="ECO:0000313" key="13">
    <source>
        <dbReference type="Proteomes" id="UP000003973"/>
    </source>
</evidence>
<organism evidence="12 13">
    <name type="scientific">Oxalobacter paraformigenes</name>
    <dbReference type="NCBI Taxonomy" id="556268"/>
    <lineage>
        <taxon>Bacteria</taxon>
        <taxon>Pseudomonadati</taxon>
        <taxon>Pseudomonadota</taxon>
        <taxon>Betaproteobacteria</taxon>
        <taxon>Burkholderiales</taxon>
        <taxon>Oxalobacteraceae</taxon>
        <taxon>Oxalobacter</taxon>
    </lineage>
</organism>
<evidence type="ECO:0000256" key="1">
    <source>
        <dbReference type="ARBA" id="ARBA00022722"/>
    </source>
</evidence>
<dbReference type="GO" id="GO:0005524">
    <property type="term" value="F:ATP binding"/>
    <property type="evidence" value="ECO:0007669"/>
    <property type="project" value="UniProtKB-UniRule"/>
</dbReference>
<name>C3X2X1_9BURK</name>
<dbReference type="NCBIfam" id="TIGR01450">
    <property type="entry name" value="recC"/>
    <property type="match status" value="1"/>
</dbReference>
<dbReference type="Pfam" id="PF04257">
    <property type="entry name" value="Exonuc_V_gamma"/>
    <property type="match status" value="1"/>
</dbReference>
<evidence type="ECO:0000256" key="5">
    <source>
        <dbReference type="ARBA" id="ARBA00022806"/>
    </source>
</evidence>
<evidence type="ECO:0000256" key="6">
    <source>
        <dbReference type="ARBA" id="ARBA00022839"/>
    </source>
</evidence>
<evidence type="ECO:0000256" key="3">
    <source>
        <dbReference type="ARBA" id="ARBA00022763"/>
    </source>
</evidence>
<evidence type="ECO:0000256" key="8">
    <source>
        <dbReference type="ARBA" id="ARBA00023125"/>
    </source>
</evidence>
<dbReference type="PANTHER" id="PTHR30591">
    <property type="entry name" value="RECBCD ENZYME SUBUNIT RECC"/>
    <property type="match status" value="1"/>
</dbReference>
<dbReference type="EMBL" id="ACDP02000023">
    <property type="protein sequence ID" value="EEO27557.2"/>
    <property type="molecule type" value="Genomic_DNA"/>
</dbReference>
<evidence type="ECO:0000313" key="12">
    <source>
        <dbReference type="EMBL" id="EEO27557.2"/>
    </source>
</evidence>
<evidence type="ECO:0000256" key="2">
    <source>
        <dbReference type="ARBA" id="ARBA00022741"/>
    </source>
</evidence>
<dbReference type="PANTHER" id="PTHR30591:SF1">
    <property type="entry name" value="RECBCD ENZYME SUBUNIT RECC"/>
    <property type="match status" value="1"/>
</dbReference>
<evidence type="ECO:0000259" key="11">
    <source>
        <dbReference type="Pfam" id="PF17946"/>
    </source>
</evidence>
<dbReference type="PIRSF" id="PIRSF000980">
    <property type="entry name" value="RecC"/>
    <property type="match status" value="1"/>
</dbReference>
<dbReference type="HAMAP" id="MF_01486">
    <property type="entry name" value="RecC"/>
    <property type="match status" value="1"/>
</dbReference>
<dbReference type="GO" id="GO:0003678">
    <property type="term" value="F:DNA helicase activity"/>
    <property type="evidence" value="ECO:0007669"/>
    <property type="project" value="UniProtKB-UniRule"/>
</dbReference>
<dbReference type="GO" id="GO:0009338">
    <property type="term" value="C:exodeoxyribonuclease V complex"/>
    <property type="evidence" value="ECO:0007669"/>
    <property type="project" value="InterPro"/>
</dbReference>
<feature type="domain" description="RecC C-terminal" evidence="11">
    <location>
        <begin position="827"/>
        <end position="1052"/>
    </location>
</feature>
<keyword evidence="5 10" id="KW-0347">Helicase</keyword>
<keyword evidence="3 10" id="KW-0227">DNA damage</keyword>
<evidence type="ECO:0000256" key="4">
    <source>
        <dbReference type="ARBA" id="ARBA00022801"/>
    </source>
</evidence>
<dbReference type="HOGENOM" id="CLU_007513_0_0_4"/>
<comment type="miscellaneous">
    <text evidence="10">In the RecBCD complex, RecB has a slow 3'-5' helicase, an exonuclease activity and loads RecA onto ssDNA, RecD has a fast 5'-3' helicase activity, while RecC stimulates the ATPase and processivity of the RecB helicase and contributes to recognition of the Chi site.</text>
</comment>
<proteinExistence type="inferred from homology"/>
<comment type="similarity">
    <text evidence="10">Belongs to the RecC family.</text>
</comment>
<comment type="function">
    <text evidence="10">A helicase/nuclease that prepares dsDNA breaks (DSB) for recombinational DNA repair. Binds to DSBs and unwinds DNA via a highly rapid and processive ATP-dependent bidirectional helicase activity. Unwinds dsDNA until it encounters a Chi (crossover hotspot instigator) sequence from the 3' direction. Cuts ssDNA a few nucleotides 3' to the Chi site. The properties and activities of the enzyme are changed at Chi. The Chi-altered holoenzyme produces a long 3'-ssDNA overhang and facilitates RecA-binding to the ssDNA for homologous DNA recombination and repair. Holoenzyme degrades any linearized DNA that is unable to undergo homologous recombination. In the holoenzyme this subunit recognizes the wild-type Chi sequence, and when added to isolated RecB increases its ATP-dependent helicase processivity.</text>
</comment>
<dbReference type="GO" id="GO:0000724">
    <property type="term" value="P:double-strand break repair via homologous recombination"/>
    <property type="evidence" value="ECO:0007669"/>
    <property type="project" value="UniProtKB-UniRule"/>
</dbReference>
<dbReference type="SUPFAM" id="SSF52980">
    <property type="entry name" value="Restriction endonuclease-like"/>
    <property type="match status" value="1"/>
</dbReference>
<dbReference type="AlphaFoldDB" id="C3X2X1"/>
<sequence length="1118" mass="124700">MLNLNLSNRFDVLLQTFCENLAKRPATVFTAEQVIVPSAAIKRKLMLAIADTAGVCAGVEFSFLAQWLWRQIGKFVEVPETSPFSSSVLSWRILRLLEEPGFAAPYPRIAGYLSRCDEIMRFDLACRIASLFEQYVLSRPEWLAAWSKGETVEIVRKGHPKQAVAGEDQAWQAALWRKIAEETGTLEEEPAERFLKMLETGGEEMAARLPERVHLFLEPSVAPYHVGILNRLGRWMDIELYVVNPCREYWFEIVDSRRLAWLSKRQKDLYHETGNRLLASWGKESRASLESLLARLEPVGRENDGFISCAERARPETLLSRLQDAILDLTELEAGSLSHLGRDGSLEIHLAHSRTREIEILHDQLLRRFASGDPPGPGDILVVSPDLDEIAPMIEAVFSHNRSAPQIPYVITGRKDSRINPVSRALLDLLALASSRFTAAGVIDVLMLPEIGATFGFGGDLDKIRGWLGDAGICWAIDGAHKREFGLPEEDGHSFHDGLHRLFLAYALPDGRRVPFADRLPAGHAAGTQAAGLGQLWRFVEAVRQLKRDLSHPKTAAGWWQTWHGILDAFVTVTPETLEADREVRMRIAGLRDAMTQAGEAFETGFIIARHALERALEGAGQGSVPAGVVTFAPMDSLRNLPFGHVYVIGLDDGVYPAEVRQQEFDLIRLAPRKGDCLPHETDKNVFLDLVLSAGKSLYLSCTGRNIRDNSPKPPSILIAELLEVLEPALAEKTDGEARLAAREKLLVEHPLQPFSPDYFNGRADERMVSFRSDLCDALNLKKEKINIKEELEYDTSEDGLDNDIGDELAAGTPFFRAPLAFPDASWRDVLLDDLIRFFCHPNRYLMRSRLGLDFPRKEKELASDEPFTVDRTARRRLADRLLPLYLDGMAPEDIARSAAAGNEFPAGAMGAQQRQSELMELSAFAQALSADLKTGFVAPVSRTLEFDLGGEIWRLSGSLSDVRKTGLIRYRYDEGAPRDYLAAWIEHLFLNACAPEGVALSSVWHFRDGKTVLEPYGRARAVLRDLMDIYRTGLNRPLHFFPRSAWEFVQSGGHAGKANGIWRPADGSRRGESADAFNWLAMRGVREPLDADFAALANRVFGPLLAHMKGGVRETGE</sequence>
<dbReference type="InterPro" id="IPR011335">
    <property type="entry name" value="Restrct_endonuc-II-like"/>
</dbReference>
<keyword evidence="1 10" id="KW-0540">Nuclease</keyword>
<dbReference type="InterPro" id="IPR027417">
    <property type="entry name" value="P-loop_NTPase"/>
</dbReference>
<dbReference type="eggNOG" id="COG1330">
    <property type="taxonomic scope" value="Bacteria"/>
</dbReference>
<protein>
    <recommendedName>
        <fullName evidence="10">RecBCD enzyme subunit RecC</fullName>
    </recommendedName>
    <alternativeName>
        <fullName evidence="10">Exonuclease V subunit RecC</fullName>
        <shortName evidence="10">ExoV subunit RecC</shortName>
    </alternativeName>
    <alternativeName>
        <fullName evidence="10">Helicase/nuclease RecBCD subunit RecC</fullName>
    </alternativeName>
</protein>
<comment type="caution">
    <text evidence="12">The sequence shown here is derived from an EMBL/GenBank/DDBJ whole genome shotgun (WGS) entry which is preliminary data.</text>
</comment>
<dbReference type="InterPro" id="IPR006697">
    <property type="entry name" value="RecC"/>
</dbReference>
<evidence type="ECO:0000256" key="10">
    <source>
        <dbReference type="HAMAP-Rule" id="MF_01486"/>
    </source>
</evidence>
<keyword evidence="13" id="KW-1185">Reference proteome</keyword>
<gene>
    <name evidence="10" type="primary">recC</name>
    <name evidence="12" type="ORF">OFAG_00710</name>
</gene>
<dbReference type="Pfam" id="PF17946">
    <property type="entry name" value="RecC_C"/>
    <property type="match status" value="1"/>
</dbReference>
<keyword evidence="8 10" id="KW-0238">DNA-binding</keyword>
<dbReference type="Proteomes" id="UP000003973">
    <property type="component" value="Unassembled WGS sequence"/>
</dbReference>
<dbReference type="InterPro" id="IPR041500">
    <property type="entry name" value="RecC_C"/>
</dbReference>
<dbReference type="InterPro" id="IPR013986">
    <property type="entry name" value="DExx_box_DNA_helicase_dom_sf"/>
</dbReference>
<dbReference type="Gene3D" id="3.40.50.300">
    <property type="entry name" value="P-loop containing nucleotide triphosphate hydrolases"/>
    <property type="match status" value="2"/>
</dbReference>
<dbReference type="GO" id="GO:0008854">
    <property type="term" value="F:exodeoxyribonuclease V activity"/>
    <property type="evidence" value="ECO:0007669"/>
    <property type="project" value="InterPro"/>
</dbReference>
<dbReference type="RefSeq" id="WP_020995156.1">
    <property type="nucleotide sequence ID" value="NZ_KI392031.1"/>
</dbReference>
<comment type="subunit">
    <text evidence="10">Heterotrimer of RecB, RecC and RecD. All subunits contribute to DNA-binding.</text>
</comment>
<reference evidence="12" key="1">
    <citation type="submission" date="2011-10" db="EMBL/GenBank/DDBJ databases">
        <title>The Genome Sequence of Oxalobacter formigenes HOxBLS.</title>
        <authorList>
            <consortium name="The Broad Institute Genome Sequencing Platform"/>
            <person name="Earl A."/>
            <person name="Ward D."/>
            <person name="Feldgarden M."/>
            <person name="Gevers D."/>
            <person name="Allison M.J."/>
            <person name="Humphrey S."/>
            <person name="Young S.K."/>
            <person name="Zeng Q."/>
            <person name="Gargeya S."/>
            <person name="Fitzgerald M."/>
            <person name="Haas B."/>
            <person name="Abouelleil A."/>
            <person name="Alvarado L."/>
            <person name="Arachchi H.M."/>
            <person name="Berlin A."/>
            <person name="Brown A."/>
            <person name="Chapman S.B."/>
            <person name="Chen Z."/>
            <person name="Dunbar C."/>
            <person name="Freedman E."/>
            <person name="Gearin G."/>
            <person name="Goldberg J."/>
            <person name="Griggs A."/>
            <person name="Gujja S."/>
            <person name="Heiman D."/>
            <person name="Howarth C."/>
            <person name="Larson L."/>
            <person name="Lui A."/>
            <person name="MacDonald P.J.P."/>
            <person name="Montmayeur A."/>
            <person name="Murphy C."/>
            <person name="Neiman D."/>
            <person name="Pearson M."/>
            <person name="Priest M."/>
            <person name="Roberts A."/>
            <person name="Saif S."/>
            <person name="Shea T."/>
            <person name="Shenoy N."/>
            <person name="Sisk P."/>
            <person name="Stolte C."/>
            <person name="Sykes S."/>
            <person name="Wortman J."/>
            <person name="Nusbaum C."/>
            <person name="Birren B."/>
        </authorList>
    </citation>
    <scope>NUCLEOTIDE SEQUENCE [LARGE SCALE GENOMIC DNA]</scope>
    <source>
        <strain evidence="12">HOxBLS</strain>
    </source>
</reference>
<accession>C3X2X1</accession>
<evidence type="ECO:0000256" key="7">
    <source>
        <dbReference type="ARBA" id="ARBA00022840"/>
    </source>
</evidence>
<dbReference type="Gene3D" id="1.10.10.160">
    <property type="match status" value="1"/>
</dbReference>
<keyword evidence="9 10" id="KW-0234">DNA repair</keyword>
<keyword evidence="6 10" id="KW-0269">Exonuclease</keyword>
<dbReference type="SUPFAM" id="SSF52540">
    <property type="entry name" value="P-loop containing nucleoside triphosphate hydrolases"/>
    <property type="match status" value="2"/>
</dbReference>
<keyword evidence="2 10" id="KW-0547">Nucleotide-binding</keyword>
<dbReference type="Gene3D" id="3.40.50.10930">
    <property type="match status" value="1"/>
</dbReference>
<keyword evidence="7 10" id="KW-0067">ATP-binding</keyword>